<dbReference type="Proteomes" id="UP000682782">
    <property type="component" value="Chromosome"/>
</dbReference>
<evidence type="ECO:0000313" key="2">
    <source>
        <dbReference type="Proteomes" id="UP000682782"/>
    </source>
</evidence>
<sequence length="204" mass="24016">MNIYIDFDDCLCESGRAFGRLAADLFGKNVPYDEIRYFNLQHAFDLTDEQYDELLIKGHEPDFLLSFEEAPGASTVINEWLRQGHNVSIITGRPYSSYEPSRAWLDSHGLQDVNVYFLDKYGRENFLKNCNFSLKLDDYYKMQFDYAIEDSPLAFRFFDHLPDLKVMVFDRPWNRAAAFPNGNYRRCPDWETIRAIVAKQQEMK</sequence>
<proteinExistence type="predicted"/>
<reference evidence="1" key="1">
    <citation type="submission" date="2021-01" db="EMBL/GenBank/DDBJ databases">
        <title>Complete genome sequence of Clostridiales bacterium R-7.</title>
        <authorList>
            <person name="Mahoney-Kurpe S.C."/>
            <person name="Palevich N."/>
            <person name="Koike S."/>
            <person name="Moon C.D."/>
            <person name="Attwood G.T."/>
        </authorList>
    </citation>
    <scope>NUCLEOTIDE SEQUENCE</scope>
    <source>
        <strain evidence="1">R-7</strain>
    </source>
</reference>
<gene>
    <name evidence="1" type="ORF">JYE49_01940</name>
</gene>
<keyword evidence="2" id="KW-1185">Reference proteome</keyword>
<organism evidence="1 2">
    <name type="scientific">Aristaeella hokkaidonensis</name>
    <dbReference type="NCBI Taxonomy" id="3046382"/>
    <lineage>
        <taxon>Bacteria</taxon>
        <taxon>Bacillati</taxon>
        <taxon>Bacillota</taxon>
        <taxon>Clostridia</taxon>
        <taxon>Eubacteriales</taxon>
        <taxon>Aristaeellaceae</taxon>
        <taxon>Aristaeella</taxon>
    </lineage>
</organism>
<protein>
    <submittedName>
        <fullName evidence="1">2-dehydropantoate 2-reductase</fullName>
    </submittedName>
</protein>
<evidence type="ECO:0000313" key="1">
    <source>
        <dbReference type="EMBL" id="QUC67488.1"/>
    </source>
</evidence>
<dbReference type="EMBL" id="CP068393">
    <property type="protein sequence ID" value="QUC67488.1"/>
    <property type="molecule type" value="Genomic_DNA"/>
</dbReference>
<name>A0AC61N864_9FIRM</name>
<accession>A0AC61N864</accession>